<accession>A0AAV9P9I1</accession>
<dbReference type="RefSeq" id="XP_064659192.1">
    <property type="nucleotide sequence ID" value="XM_064803067.1"/>
</dbReference>
<organism evidence="2 3">
    <name type="scientific">Saxophila tyrrhenica</name>
    <dbReference type="NCBI Taxonomy" id="1690608"/>
    <lineage>
        <taxon>Eukaryota</taxon>
        <taxon>Fungi</taxon>
        <taxon>Dikarya</taxon>
        <taxon>Ascomycota</taxon>
        <taxon>Pezizomycotina</taxon>
        <taxon>Dothideomycetes</taxon>
        <taxon>Dothideomycetidae</taxon>
        <taxon>Mycosphaerellales</taxon>
        <taxon>Extremaceae</taxon>
        <taxon>Saxophila</taxon>
    </lineage>
</organism>
<evidence type="ECO:0000313" key="3">
    <source>
        <dbReference type="Proteomes" id="UP001337655"/>
    </source>
</evidence>
<dbReference type="AlphaFoldDB" id="A0AAV9P9I1"/>
<feature type="compositionally biased region" description="Basic and acidic residues" evidence="1">
    <location>
        <begin position="105"/>
        <end position="115"/>
    </location>
</feature>
<feature type="compositionally biased region" description="Basic residues" evidence="1">
    <location>
        <begin position="220"/>
        <end position="230"/>
    </location>
</feature>
<feature type="compositionally biased region" description="Basic and acidic residues" evidence="1">
    <location>
        <begin position="126"/>
        <end position="136"/>
    </location>
</feature>
<evidence type="ECO:0000256" key="1">
    <source>
        <dbReference type="SAM" id="MobiDB-lite"/>
    </source>
</evidence>
<proteinExistence type="predicted"/>
<dbReference type="GeneID" id="89927165"/>
<dbReference type="Pfam" id="PF11595">
    <property type="entry name" value="DUF3245"/>
    <property type="match status" value="1"/>
</dbReference>
<reference evidence="2 3" key="1">
    <citation type="submission" date="2023-08" db="EMBL/GenBank/DDBJ databases">
        <title>Black Yeasts Isolated from many extreme environments.</title>
        <authorList>
            <person name="Coleine C."/>
            <person name="Stajich J.E."/>
            <person name="Selbmann L."/>
        </authorList>
    </citation>
    <scope>NUCLEOTIDE SEQUENCE [LARGE SCALE GENOMIC DNA]</scope>
    <source>
        <strain evidence="2 3">CCFEE 5935</strain>
    </source>
</reference>
<protein>
    <submittedName>
        <fullName evidence="2">Uncharacterized protein</fullName>
    </submittedName>
</protein>
<dbReference type="EMBL" id="JAVRRT010000008">
    <property type="protein sequence ID" value="KAK5169846.1"/>
    <property type="molecule type" value="Genomic_DNA"/>
</dbReference>
<gene>
    <name evidence="2" type="ORF">LTR77_005824</name>
</gene>
<evidence type="ECO:0000313" key="2">
    <source>
        <dbReference type="EMBL" id="KAK5169846.1"/>
    </source>
</evidence>
<dbReference type="InterPro" id="IPR021641">
    <property type="entry name" value="DUF3245"/>
</dbReference>
<name>A0AAV9P9I1_9PEZI</name>
<comment type="caution">
    <text evidence="2">The sequence shown here is derived from an EMBL/GenBank/DDBJ whole genome shotgun (WGS) entry which is preliminary data.</text>
</comment>
<sequence length="238" mass="25982">MSSSTGDKISDVDIILNRINVAHARSQRLLQSWLPPKQEQEPTSESREDDEDFRSMTEVGGYGSKAAYAEDAATDGLIPRKKTTSNDMLLEQILGKKGAQAKRKKDAEKSGDKSAVKFGASKPLQKSKEDSKAHVESEDEEGGGRASAFKSRKARRTGEDGAQSNVSHKDDVTQSETLPTAEDTTPAKVKDSDLEDGGEDDVRPTKRKKASYLDEVLAQKSKKKKKKKNKQSANDAAV</sequence>
<feature type="region of interest" description="Disordered" evidence="1">
    <location>
        <begin position="31"/>
        <end position="238"/>
    </location>
</feature>
<keyword evidence="3" id="KW-1185">Reference proteome</keyword>
<dbReference type="Proteomes" id="UP001337655">
    <property type="component" value="Unassembled WGS sequence"/>
</dbReference>